<gene>
    <name evidence="1" type="ORF">ABIC20_007317</name>
</gene>
<evidence type="ECO:0000313" key="1">
    <source>
        <dbReference type="EMBL" id="MET3869932.1"/>
    </source>
</evidence>
<dbReference type="InterPro" id="IPR036237">
    <property type="entry name" value="Xyl_isomerase-like_sf"/>
</dbReference>
<proteinExistence type="predicted"/>
<keyword evidence="2" id="KW-1185">Reference proteome</keyword>
<name>A0ABV2NTR7_9HYPH</name>
<accession>A0ABV2NTR7</accession>
<sequence>MCTVGFSTGALAYEDFAHALELLEPTRATAVELSALRSVELPALLAALPSIFGTLKNRYRYISFHAPTNFTDEPGMVEQLMEIAGRGLNIIVHPDCIKDRSLWRRLGSHLCLENMDSRKPTGRTVAELAGFFADLPRAKLCFDIAHARQVDPTMTEAACILTEFGDRLAQVHMSEVNSRGKHFAMSFGAKHAYEPFACAMSKVPVILESVVEASNIEKEIDAAVKILSHHTGYYTHAESTHEEAVELAYVYRG</sequence>
<dbReference type="Proteomes" id="UP001549119">
    <property type="component" value="Unassembled WGS sequence"/>
</dbReference>
<evidence type="ECO:0000313" key="2">
    <source>
        <dbReference type="Proteomes" id="UP001549119"/>
    </source>
</evidence>
<dbReference type="EMBL" id="JBEPNW010000008">
    <property type="protein sequence ID" value="MET3869932.1"/>
    <property type="molecule type" value="Genomic_DNA"/>
</dbReference>
<dbReference type="SUPFAM" id="SSF51658">
    <property type="entry name" value="Xylose isomerase-like"/>
    <property type="match status" value="1"/>
</dbReference>
<organism evidence="1 2">
    <name type="scientific">Methylobacterium radiotolerans</name>
    <dbReference type="NCBI Taxonomy" id="31998"/>
    <lineage>
        <taxon>Bacteria</taxon>
        <taxon>Pseudomonadati</taxon>
        <taxon>Pseudomonadota</taxon>
        <taxon>Alphaproteobacteria</taxon>
        <taxon>Hyphomicrobiales</taxon>
        <taxon>Methylobacteriaceae</taxon>
        <taxon>Methylobacterium</taxon>
    </lineage>
</organism>
<dbReference type="Gene3D" id="3.20.20.150">
    <property type="entry name" value="Divalent-metal-dependent TIM barrel enzymes"/>
    <property type="match status" value="1"/>
</dbReference>
<reference evidence="1 2" key="1">
    <citation type="submission" date="2024-06" db="EMBL/GenBank/DDBJ databases">
        <title>Genomics of switchgrass bacterial isolates.</title>
        <authorList>
            <person name="Shade A."/>
        </authorList>
    </citation>
    <scope>NUCLEOTIDE SEQUENCE [LARGE SCALE GENOMIC DNA]</scope>
    <source>
        <strain evidence="1 2">PvP084</strain>
    </source>
</reference>
<evidence type="ECO:0008006" key="3">
    <source>
        <dbReference type="Google" id="ProtNLM"/>
    </source>
</evidence>
<comment type="caution">
    <text evidence="1">The sequence shown here is derived from an EMBL/GenBank/DDBJ whole genome shotgun (WGS) entry which is preliminary data.</text>
</comment>
<protein>
    <recommendedName>
        <fullName evidence="3">Sugar phosphate isomerase/epimerase</fullName>
    </recommendedName>
</protein>
<dbReference type="RefSeq" id="WP_209651059.1">
    <property type="nucleotide sequence ID" value="NZ_JBEPNW010000008.1"/>
</dbReference>